<dbReference type="Gene3D" id="3.30.300.30">
    <property type="match status" value="1"/>
</dbReference>
<organism evidence="2">
    <name type="scientific">mine drainage metagenome</name>
    <dbReference type="NCBI Taxonomy" id="410659"/>
    <lineage>
        <taxon>unclassified sequences</taxon>
        <taxon>metagenomes</taxon>
        <taxon>ecological metagenomes</taxon>
    </lineage>
</organism>
<dbReference type="Gene3D" id="3.40.50.12780">
    <property type="entry name" value="N-terminal domain of ligase-like"/>
    <property type="match status" value="1"/>
</dbReference>
<dbReference type="SUPFAM" id="SSF56801">
    <property type="entry name" value="Acetyl-CoA synthetase-like"/>
    <property type="match status" value="1"/>
</dbReference>
<evidence type="ECO:0000259" key="1">
    <source>
        <dbReference type="SMART" id="SM00563"/>
    </source>
</evidence>
<dbReference type="SMART" id="SM00563">
    <property type="entry name" value="PlsC"/>
    <property type="match status" value="1"/>
</dbReference>
<dbReference type="PANTHER" id="PTHR43767:SF10">
    <property type="entry name" value="SURFACTIN SYNTHASE SUBUNIT 1"/>
    <property type="match status" value="1"/>
</dbReference>
<proteinExistence type="predicted"/>
<name>A0A1J5SY66_9ZZZZ</name>
<dbReference type="GO" id="GO:0016746">
    <property type="term" value="F:acyltransferase activity"/>
    <property type="evidence" value="ECO:0007669"/>
    <property type="project" value="InterPro"/>
</dbReference>
<dbReference type="NCBIfam" id="NF005959">
    <property type="entry name" value="PRK08043.1"/>
    <property type="match status" value="1"/>
</dbReference>
<reference evidence="2" key="1">
    <citation type="submission" date="2016-10" db="EMBL/GenBank/DDBJ databases">
        <title>Sequence of Gallionella enrichment culture.</title>
        <authorList>
            <person name="Poehlein A."/>
            <person name="Muehling M."/>
            <person name="Daniel R."/>
        </authorList>
    </citation>
    <scope>NUCLEOTIDE SEQUENCE</scope>
</reference>
<evidence type="ECO:0000313" key="2">
    <source>
        <dbReference type="EMBL" id="OIR04966.1"/>
    </source>
</evidence>
<dbReference type="Pfam" id="PF01553">
    <property type="entry name" value="Acyltransferase"/>
    <property type="match status" value="1"/>
</dbReference>
<comment type="caution">
    <text evidence="2">The sequence shown here is derived from an EMBL/GenBank/DDBJ whole genome shotgun (WGS) entry which is preliminary data.</text>
</comment>
<dbReference type="InterPro" id="IPR002123">
    <property type="entry name" value="Plipid/glycerol_acylTrfase"/>
</dbReference>
<dbReference type="CDD" id="cd07989">
    <property type="entry name" value="LPLAT_AGPAT-like"/>
    <property type="match status" value="1"/>
</dbReference>
<dbReference type="EMBL" id="MLJW01000054">
    <property type="protein sequence ID" value="OIR04966.1"/>
    <property type="molecule type" value="Genomic_DNA"/>
</dbReference>
<dbReference type="InterPro" id="IPR045851">
    <property type="entry name" value="AMP-bd_C_sf"/>
</dbReference>
<dbReference type="PROSITE" id="PS00455">
    <property type="entry name" value="AMP_BINDING"/>
    <property type="match status" value="1"/>
</dbReference>
<dbReference type="InterPro" id="IPR050237">
    <property type="entry name" value="ATP-dep_AMP-bd_enzyme"/>
</dbReference>
<protein>
    <submittedName>
        <fullName evidence="2">Bifunctional protein Aas</fullName>
    </submittedName>
</protein>
<dbReference type="Pfam" id="PF00501">
    <property type="entry name" value="AMP-binding"/>
    <property type="match status" value="1"/>
</dbReference>
<sequence length="709" mass="77264">MVAALLKSVCRIIFRVQVTGISNIPKDGKLLIIANHESFLDGLLLGLFLPIHATFVVHTSVLNSWLFRQILRLTPYLAVDPTSPLAMKKVIKLLEAGQPVVIFPEGRITLTGSLMKVYDGPGFVAAKTGAMILPVRIDGAARSYFSRLSHEHAKKLFPKVTISILPTSHIHMPEAATAKLRRKQAGDAMRREMQNMLFSSAPINTLFEAFLEAISTHGRKTALVEDMRQVEETYSDLLKKSLVLGKLASKITQPHENVGVLMPNVTNTIGLIFGLSAFARIPAMLNYTAGSAGIQSACTTANITTIISSREFITAAKLEDVISGLQPVNIVYLEDLRTNFTWLDKVWLLGFALWLPRLATAKNRPSDPAVVLFTSGSEGKPKGVVHTHSSILANIAQIKSIIDFSMQDKIMMVLPLFHAFGFTCGAIMPLVAGSRLFVYPSPLHYRVIPEVIYDRGCTVLFGTSTFLGNYAKFANPYDFYKLRYVVAGAEKLNDEVRKTWADKFGIRILEGYGATECAPVLAVNTPMANRAGSVGTLTPGLTAKLDAVSGIANGGLLSVRGANVMLGYYLHDQPGRIQPPENGWYSTGDIVEIDSDGFVFIKGRVKRFAKVAGEMVSLETVESIANHAAPQHQHAATTQTDAQRGENILLYTTDSTLNRELLGNSAKQLGCPELAIARKIIVLDELPILGTGKTDYVSLKNMAENLVGA</sequence>
<dbReference type="InterPro" id="IPR042099">
    <property type="entry name" value="ANL_N_sf"/>
</dbReference>
<dbReference type="InterPro" id="IPR020845">
    <property type="entry name" value="AMP-binding_CS"/>
</dbReference>
<feature type="domain" description="Phospholipid/glycerol acyltransferase" evidence="1">
    <location>
        <begin position="30"/>
        <end position="140"/>
    </location>
</feature>
<dbReference type="AlphaFoldDB" id="A0A1J5SY66"/>
<dbReference type="InterPro" id="IPR000873">
    <property type="entry name" value="AMP-dep_synth/lig_dom"/>
</dbReference>
<dbReference type="PANTHER" id="PTHR43767">
    <property type="entry name" value="LONG-CHAIN-FATTY-ACID--COA LIGASE"/>
    <property type="match status" value="1"/>
</dbReference>
<gene>
    <name evidence="2" type="primary">aas_3</name>
    <name evidence="2" type="ORF">GALL_130560</name>
</gene>
<dbReference type="SUPFAM" id="SSF69593">
    <property type="entry name" value="Glycerol-3-phosphate (1)-acyltransferase"/>
    <property type="match status" value="1"/>
</dbReference>
<accession>A0A1J5SY66</accession>